<proteinExistence type="predicted"/>
<name>A0A7V4LCF3_9BACT</name>
<accession>A0A7V4LCF3</accession>
<dbReference type="InterPro" id="IPR052554">
    <property type="entry name" value="2-oxoglutarate_synth_KorC"/>
</dbReference>
<dbReference type="Gene3D" id="3.40.920.10">
    <property type="entry name" value="Pyruvate-ferredoxin oxidoreductase, PFOR, domain III"/>
    <property type="match status" value="1"/>
</dbReference>
<feature type="domain" description="Pyruvate/ketoisovalerate oxidoreductase catalytic" evidence="2">
    <location>
        <begin position="13"/>
        <end position="172"/>
    </location>
</feature>
<evidence type="ECO:0000313" key="3">
    <source>
        <dbReference type="EMBL" id="HGS04861.1"/>
    </source>
</evidence>
<comment type="caution">
    <text evidence="3">The sequence shown here is derived from an EMBL/GenBank/DDBJ whole genome shotgun (WGS) entry which is preliminary data.</text>
</comment>
<dbReference type="InterPro" id="IPR002869">
    <property type="entry name" value="Pyrv_flavodox_OxRed_cen"/>
</dbReference>
<keyword evidence="1" id="KW-0560">Oxidoreductase</keyword>
<protein>
    <submittedName>
        <fullName evidence="3">2-oxoacid:ferredoxin oxidoreductase subunit gamma</fullName>
    </submittedName>
</protein>
<dbReference type="GO" id="GO:0016903">
    <property type="term" value="F:oxidoreductase activity, acting on the aldehyde or oxo group of donors"/>
    <property type="evidence" value="ECO:0007669"/>
    <property type="project" value="InterPro"/>
</dbReference>
<gene>
    <name evidence="3" type="ORF">ENT08_03865</name>
</gene>
<dbReference type="InterPro" id="IPR019752">
    <property type="entry name" value="Pyrv/ketoisovalerate_OxRed_cat"/>
</dbReference>
<dbReference type="EMBL" id="DSXI01000222">
    <property type="protein sequence ID" value="HGS04861.1"/>
    <property type="molecule type" value="Genomic_DNA"/>
</dbReference>
<dbReference type="SUPFAM" id="SSF53323">
    <property type="entry name" value="Pyruvate-ferredoxin oxidoreductase, PFOR, domain III"/>
    <property type="match status" value="1"/>
</dbReference>
<evidence type="ECO:0000256" key="1">
    <source>
        <dbReference type="ARBA" id="ARBA00023002"/>
    </source>
</evidence>
<dbReference type="AlphaFoldDB" id="A0A7V4LCF3"/>
<evidence type="ECO:0000259" key="2">
    <source>
        <dbReference type="Pfam" id="PF01558"/>
    </source>
</evidence>
<dbReference type="PANTHER" id="PTHR42730">
    <property type="entry name" value="2-OXOGLUTARATE SYNTHASE SUBUNIT KORC"/>
    <property type="match status" value="1"/>
</dbReference>
<dbReference type="PANTHER" id="PTHR42730:SF1">
    <property type="entry name" value="2-OXOGLUTARATE SYNTHASE SUBUNIT KORC"/>
    <property type="match status" value="1"/>
</dbReference>
<sequence>MPERKEVRLAGSGGQGLILAGVILAEAAGIHEGKFVAQTQSYGPEARGGASKSEVVISDAEIDYPKAMKPDMLLCLNQAACDAYVFDLQPGGTILADRDLVTHLPTSRAVALPFTRIAREETGSDMFANIVALGALSALTGIVSLESLETALRARVPPHTVDLNLKALKAGAAAARQFLTRKGNAQPRV</sequence>
<dbReference type="Pfam" id="PF01558">
    <property type="entry name" value="POR"/>
    <property type="match status" value="1"/>
</dbReference>
<reference evidence="3" key="1">
    <citation type="journal article" date="2020" name="mSystems">
        <title>Genome- and Community-Level Interaction Insights into Carbon Utilization and Element Cycling Functions of Hydrothermarchaeota in Hydrothermal Sediment.</title>
        <authorList>
            <person name="Zhou Z."/>
            <person name="Liu Y."/>
            <person name="Xu W."/>
            <person name="Pan J."/>
            <person name="Luo Z.H."/>
            <person name="Li M."/>
        </authorList>
    </citation>
    <scope>NUCLEOTIDE SEQUENCE [LARGE SCALE GENOMIC DNA]</scope>
    <source>
        <strain evidence="3">SpSt-548</strain>
    </source>
</reference>
<organism evidence="3">
    <name type="scientific">Desulfobacca acetoxidans</name>
    <dbReference type="NCBI Taxonomy" id="60893"/>
    <lineage>
        <taxon>Bacteria</taxon>
        <taxon>Pseudomonadati</taxon>
        <taxon>Thermodesulfobacteriota</taxon>
        <taxon>Desulfobaccia</taxon>
        <taxon>Desulfobaccales</taxon>
        <taxon>Desulfobaccaceae</taxon>
        <taxon>Desulfobacca</taxon>
    </lineage>
</organism>